<proteinExistence type="predicted"/>
<dbReference type="OrthoDB" id="6020506at2759"/>
<dbReference type="EMBL" id="JAACNH010001465">
    <property type="protein sequence ID" value="KAG8430146.1"/>
    <property type="molecule type" value="Genomic_DNA"/>
</dbReference>
<reference evidence="2" key="1">
    <citation type="thesis" date="2020" institute="ProQuest LLC" country="789 East Eisenhower Parkway, Ann Arbor, MI, USA">
        <title>Comparative Genomics and Chromosome Evolution.</title>
        <authorList>
            <person name="Mudd A.B."/>
        </authorList>
    </citation>
    <scope>NUCLEOTIDE SEQUENCE</scope>
    <source>
        <strain evidence="2">Female2</strain>
        <tissue evidence="2">Blood</tissue>
    </source>
</reference>
<feature type="non-terminal residue" evidence="2">
    <location>
        <position position="1"/>
    </location>
</feature>
<dbReference type="Proteomes" id="UP000812440">
    <property type="component" value="Unassembled WGS sequence"/>
</dbReference>
<name>A0A8T2IIY5_9PIPI</name>
<evidence type="ECO:0000313" key="2">
    <source>
        <dbReference type="EMBL" id="KAG8430146.1"/>
    </source>
</evidence>
<feature type="compositionally biased region" description="Basic and acidic residues" evidence="1">
    <location>
        <begin position="85"/>
        <end position="94"/>
    </location>
</feature>
<comment type="caution">
    <text evidence="2">The sequence shown here is derived from an EMBL/GenBank/DDBJ whole genome shotgun (WGS) entry which is preliminary data.</text>
</comment>
<dbReference type="AlphaFoldDB" id="A0A8T2IIY5"/>
<protein>
    <submittedName>
        <fullName evidence="2">Uncharacterized protein</fullName>
    </submittedName>
</protein>
<accession>A0A8T2IIY5</accession>
<gene>
    <name evidence="2" type="ORF">GDO86_018391</name>
</gene>
<sequence length="127" mass="15012">RLYHIPVLATCRRSLNGFLCIHQFHGAHQLAAWCLHHISTNYNRVCRKFPRDIKAVSPENQQILEAQRWPPVWYLKEEDHFQRAQREREKETALHHKKQPKRRWLFWNNSNTGSSTTQTPTSSSAVG</sequence>
<feature type="compositionally biased region" description="Low complexity" evidence="1">
    <location>
        <begin position="108"/>
        <end position="127"/>
    </location>
</feature>
<evidence type="ECO:0000256" key="1">
    <source>
        <dbReference type="SAM" id="MobiDB-lite"/>
    </source>
</evidence>
<feature type="region of interest" description="Disordered" evidence="1">
    <location>
        <begin position="85"/>
        <end position="127"/>
    </location>
</feature>
<keyword evidence="3" id="KW-1185">Reference proteome</keyword>
<evidence type="ECO:0000313" key="3">
    <source>
        <dbReference type="Proteomes" id="UP000812440"/>
    </source>
</evidence>
<feature type="compositionally biased region" description="Basic residues" evidence="1">
    <location>
        <begin position="95"/>
        <end position="104"/>
    </location>
</feature>
<organism evidence="2 3">
    <name type="scientific">Hymenochirus boettgeri</name>
    <name type="common">Congo dwarf clawed frog</name>
    <dbReference type="NCBI Taxonomy" id="247094"/>
    <lineage>
        <taxon>Eukaryota</taxon>
        <taxon>Metazoa</taxon>
        <taxon>Chordata</taxon>
        <taxon>Craniata</taxon>
        <taxon>Vertebrata</taxon>
        <taxon>Euteleostomi</taxon>
        <taxon>Amphibia</taxon>
        <taxon>Batrachia</taxon>
        <taxon>Anura</taxon>
        <taxon>Pipoidea</taxon>
        <taxon>Pipidae</taxon>
        <taxon>Pipinae</taxon>
        <taxon>Hymenochirus</taxon>
    </lineage>
</organism>